<sequence>MSNTTHERVALGVVNTDVFCYESKLQNKVTSLCGSTDLDQSLVKTKKMKEDLTVSHHDDTVHCKTWNIGVV</sequence>
<organism evidence="1 2">
    <name type="scientific">Chionoecetes opilio</name>
    <name type="common">Atlantic snow crab</name>
    <name type="synonym">Cancer opilio</name>
    <dbReference type="NCBI Taxonomy" id="41210"/>
    <lineage>
        <taxon>Eukaryota</taxon>
        <taxon>Metazoa</taxon>
        <taxon>Ecdysozoa</taxon>
        <taxon>Arthropoda</taxon>
        <taxon>Crustacea</taxon>
        <taxon>Multicrustacea</taxon>
        <taxon>Malacostraca</taxon>
        <taxon>Eumalacostraca</taxon>
        <taxon>Eucarida</taxon>
        <taxon>Decapoda</taxon>
        <taxon>Pleocyemata</taxon>
        <taxon>Brachyura</taxon>
        <taxon>Eubrachyura</taxon>
        <taxon>Majoidea</taxon>
        <taxon>Majidae</taxon>
        <taxon>Chionoecetes</taxon>
    </lineage>
</organism>
<keyword evidence="2" id="KW-1185">Reference proteome</keyword>
<protein>
    <submittedName>
        <fullName evidence="1">Uncharacterized protein</fullName>
    </submittedName>
</protein>
<comment type="caution">
    <text evidence="1">The sequence shown here is derived from an EMBL/GenBank/DDBJ whole genome shotgun (WGS) entry which is preliminary data.</text>
</comment>
<dbReference type="Proteomes" id="UP000770661">
    <property type="component" value="Unassembled WGS sequence"/>
</dbReference>
<proteinExistence type="predicted"/>
<name>A0A8J4Y4G1_CHIOP</name>
<evidence type="ECO:0000313" key="2">
    <source>
        <dbReference type="Proteomes" id="UP000770661"/>
    </source>
</evidence>
<dbReference type="AlphaFoldDB" id="A0A8J4Y4G1"/>
<dbReference type="EMBL" id="JACEEZ010018728">
    <property type="protein sequence ID" value="KAG0716591.1"/>
    <property type="molecule type" value="Genomic_DNA"/>
</dbReference>
<reference evidence="1" key="1">
    <citation type="submission" date="2020-07" db="EMBL/GenBank/DDBJ databases">
        <title>The High-quality genome of the commercially important snow crab, Chionoecetes opilio.</title>
        <authorList>
            <person name="Jeong J.-H."/>
            <person name="Ryu S."/>
        </authorList>
    </citation>
    <scope>NUCLEOTIDE SEQUENCE</scope>
    <source>
        <strain evidence="1">MADBK_172401_WGS</strain>
        <tissue evidence="1">Digestive gland</tissue>
    </source>
</reference>
<accession>A0A8J4Y4G1</accession>
<evidence type="ECO:0000313" key="1">
    <source>
        <dbReference type="EMBL" id="KAG0716591.1"/>
    </source>
</evidence>
<gene>
    <name evidence="1" type="ORF">GWK47_009288</name>
</gene>